<dbReference type="InterPro" id="IPR036397">
    <property type="entry name" value="RNaseH_sf"/>
</dbReference>
<dbReference type="Proteomes" id="UP000091820">
    <property type="component" value="Unassembled WGS sequence"/>
</dbReference>
<dbReference type="GO" id="GO:0015074">
    <property type="term" value="P:DNA integration"/>
    <property type="evidence" value="ECO:0007669"/>
    <property type="project" value="UniProtKB-KW"/>
</dbReference>
<dbReference type="InterPro" id="IPR001584">
    <property type="entry name" value="Integrase_cat-core"/>
</dbReference>
<dbReference type="InterPro" id="IPR039537">
    <property type="entry name" value="Retrotran_Ty1/copia-like"/>
</dbReference>
<evidence type="ECO:0000256" key="5">
    <source>
        <dbReference type="ARBA" id="ARBA00022842"/>
    </source>
</evidence>
<keyword evidence="9" id="KW-0233">DNA recombination</keyword>
<evidence type="ECO:0000256" key="6">
    <source>
        <dbReference type="ARBA" id="ARBA00022908"/>
    </source>
</evidence>
<reference evidence="11" key="2">
    <citation type="submission" date="2020-05" db="UniProtKB">
        <authorList>
            <consortium name="EnsemblMetazoa"/>
        </authorList>
    </citation>
    <scope>IDENTIFICATION</scope>
    <source>
        <strain evidence="11">IAEA</strain>
    </source>
</reference>
<evidence type="ECO:0000256" key="3">
    <source>
        <dbReference type="ARBA" id="ARBA00022759"/>
    </source>
</evidence>
<name>A0A1A9X3G0_9MUSC</name>
<keyword evidence="7" id="KW-0695">RNA-directed DNA polymerase</keyword>
<dbReference type="PANTHER" id="PTHR42648">
    <property type="entry name" value="TRANSPOSASE, PUTATIVE-RELATED"/>
    <property type="match status" value="1"/>
</dbReference>
<keyword evidence="6" id="KW-0229">DNA integration</keyword>
<evidence type="ECO:0000256" key="1">
    <source>
        <dbReference type="ARBA" id="ARBA00022722"/>
    </source>
</evidence>
<keyword evidence="1" id="KW-0540">Nuclease</keyword>
<evidence type="ECO:0000256" key="8">
    <source>
        <dbReference type="ARBA" id="ARBA00022932"/>
    </source>
</evidence>
<dbReference type="GO" id="GO:0016787">
    <property type="term" value="F:hydrolase activity"/>
    <property type="evidence" value="ECO:0007669"/>
    <property type="project" value="UniProtKB-KW"/>
</dbReference>
<evidence type="ECO:0000313" key="12">
    <source>
        <dbReference type="Proteomes" id="UP000091820"/>
    </source>
</evidence>
<organism evidence="11 12">
    <name type="scientific">Glossina brevipalpis</name>
    <dbReference type="NCBI Taxonomy" id="37001"/>
    <lineage>
        <taxon>Eukaryota</taxon>
        <taxon>Metazoa</taxon>
        <taxon>Ecdysozoa</taxon>
        <taxon>Arthropoda</taxon>
        <taxon>Hexapoda</taxon>
        <taxon>Insecta</taxon>
        <taxon>Pterygota</taxon>
        <taxon>Neoptera</taxon>
        <taxon>Endopterygota</taxon>
        <taxon>Diptera</taxon>
        <taxon>Brachycera</taxon>
        <taxon>Muscomorpha</taxon>
        <taxon>Hippoboscoidea</taxon>
        <taxon>Glossinidae</taxon>
        <taxon>Glossina</taxon>
    </lineage>
</organism>
<keyword evidence="5" id="KW-0460">Magnesium</keyword>
<reference evidence="12" key="1">
    <citation type="submission" date="2014-03" db="EMBL/GenBank/DDBJ databases">
        <authorList>
            <person name="Aksoy S."/>
            <person name="Warren W."/>
            <person name="Wilson R.K."/>
        </authorList>
    </citation>
    <scope>NUCLEOTIDE SEQUENCE [LARGE SCALE GENOMIC DNA]</scope>
    <source>
        <strain evidence="12">IAEA</strain>
    </source>
</reference>
<dbReference type="EnsemblMetazoa" id="GBRI042948-RA">
    <property type="protein sequence ID" value="GBRI042948-PA"/>
    <property type="gene ID" value="GBRI042948"/>
</dbReference>
<evidence type="ECO:0000256" key="7">
    <source>
        <dbReference type="ARBA" id="ARBA00022918"/>
    </source>
</evidence>
<feature type="domain" description="Integrase catalytic" evidence="10">
    <location>
        <begin position="1"/>
        <end position="120"/>
    </location>
</feature>
<keyword evidence="8" id="KW-0548">Nucleotidyltransferase</keyword>
<keyword evidence="3" id="KW-0255">Endonuclease</keyword>
<dbReference type="PANTHER" id="PTHR42648:SF11">
    <property type="entry name" value="TRANSPOSON TY4-P GAG-POL POLYPROTEIN"/>
    <property type="match status" value="1"/>
</dbReference>
<keyword evidence="12" id="KW-1185">Reference proteome</keyword>
<dbReference type="AlphaFoldDB" id="A0A1A9X3G0"/>
<dbReference type="GO" id="GO:0004519">
    <property type="term" value="F:endonuclease activity"/>
    <property type="evidence" value="ECO:0007669"/>
    <property type="project" value="UniProtKB-KW"/>
</dbReference>
<dbReference type="InterPro" id="IPR012337">
    <property type="entry name" value="RNaseH-like_sf"/>
</dbReference>
<dbReference type="GO" id="GO:0003676">
    <property type="term" value="F:nucleic acid binding"/>
    <property type="evidence" value="ECO:0007669"/>
    <property type="project" value="InterPro"/>
</dbReference>
<dbReference type="GO" id="GO:0003964">
    <property type="term" value="F:RNA-directed DNA polymerase activity"/>
    <property type="evidence" value="ECO:0007669"/>
    <property type="project" value="UniProtKB-KW"/>
</dbReference>
<evidence type="ECO:0000313" key="11">
    <source>
        <dbReference type="EnsemblMetazoa" id="GBRI042948-PA"/>
    </source>
</evidence>
<proteinExistence type="predicted"/>
<keyword evidence="8" id="KW-0808">Transferase</keyword>
<keyword evidence="2" id="KW-0479">Metal-binding</keyword>
<evidence type="ECO:0000259" key="10">
    <source>
        <dbReference type="PROSITE" id="PS50994"/>
    </source>
</evidence>
<dbReference type="Gene3D" id="3.30.420.10">
    <property type="entry name" value="Ribonuclease H-like superfamily/Ribonuclease H"/>
    <property type="match status" value="1"/>
</dbReference>
<dbReference type="GO" id="GO:0003887">
    <property type="term" value="F:DNA-directed DNA polymerase activity"/>
    <property type="evidence" value="ECO:0007669"/>
    <property type="project" value="UniProtKB-KW"/>
</dbReference>
<dbReference type="VEuPathDB" id="VectorBase:GBRI042948"/>
<evidence type="ECO:0000256" key="2">
    <source>
        <dbReference type="ARBA" id="ARBA00022723"/>
    </source>
</evidence>
<dbReference type="STRING" id="37001.A0A1A9X3G0"/>
<dbReference type="SUPFAM" id="SSF53098">
    <property type="entry name" value="Ribonuclease H-like"/>
    <property type="match status" value="1"/>
</dbReference>
<keyword evidence="4" id="KW-0378">Hydrolase</keyword>
<dbReference type="GO" id="GO:0006310">
    <property type="term" value="P:DNA recombination"/>
    <property type="evidence" value="ECO:0007669"/>
    <property type="project" value="UniProtKB-KW"/>
</dbReference>
<protein>
    <recommendedName>
        <fullName evidence="10">Integrase catalytic domain-containing protein</fullName>
    </recommendedName>
</protein>
<dbReference type="GO" id="GO:0046872">
    <property type="term" value="F:metal ion binding"/>
    <property type="evidence" value="ECO:0007669"/>
    <property type="project" value="UniProtKB-KW"/>
</dbReference>
<evidence type="ECO:0000256" key="4">
    <source>
        <dbReference type="ARBA" id="ARBA00022801"/>
    </source>
</evidence>
<accession>A0A1A9X3G0</accession>
<evidence type="ECO:0000256" key="9">
    <source>
        <dbReference type="ARBA" id="ARBA00023172"/>
    </source>
</evidence>
<sequence length="120" mass="13675">MRIISQEIYFLKRKSDALEAFKTFMVKMEKQTGMKIKAISNDNGSEYVNSAFKDLLNNHGTVYQTTVQYCLQQNGAVERANQTIVEMTICMLQNSGMSQNLWTGAVTTASYIRTGRLPRY</sequence>
<dbReference type="PROSITE" id="PS50994">
    <property type="entry name" value="INTEGRASE"/>
    <property type="match status" value="1"/>
</dbReference>
<keyword evidence="8" id="KW-0239">DNA-directed DNA polymerase</keyword>